<evidence type="ECO:0000256" key="6">
    <source>
        <dbReference type="ARBA" id="ARBA00023310"/>
    </source>
</evidence>
<keyword evidence="6" id="KW-0066">ATP synthesis</keyword>
<dbReference type="RefSeq" id="YP_009511960.1">
    <property type="nucleotide sequence ID" value="NC_039152.1"/>
</dbReference>
<evidence type="ECO:0000256" key="2">
    <source>
        <dbReference type="ARBA" id="ARBA00022692"/>
    </source>
</evidence>
<sequence length="135" mass="16051">MPQLDRVIIFSQIFWLFIIFTIFYAILTHFFLPIFLKSLKSRQQIIECNTKETLQITETLYQNQTLLKKIIVKNLNLTIGLFVQHFNQLLDKENKTQTIFVDKKLSQTVENIIKLYDLQSLNSVLLYPRVLNLRS</sequence>
<reference evidence="9" key="1">
    <citation type="submission" date="2018-05" db="EMBL/GenBank/DDBJ databases">
        <title>Organellar genomes of Gracilariaceae.</title>
        <authorList>
            <person name="Iha C."/>
            <person name="Oliveira M.C."/>
        </authorList>
    </citation>
    <scope>NUCLEOTIDE SEQUENCE</scope>
</reference>
<evidence type="ECO:0000256" key="5">
    <source>
        <dbReference type="ARBA" id="ARBA00023136"/>
    </source>
</evidence>
<evidence type="ECO:0000256" key="1">
    <source>
        <dbReference type="ARBA" id="ARBA00004325"/>
    </source>
</evidence>
<evidence type="ECO:0000256" key="3">
    <source>
        <dbReference type="ARBA" id="ARBA00022989"/>
    </source>
</evidence>
<organism evidence="9">
    <name type="scientific">Melanthalia intermedia</name>
    <dbReference type="NCBI Taxonomy" id="172989"/>
    <lineage>
        <taxon>Eukaryota</taxon>
        <taxon>Rhodophyta</taxon>
        <taxon>Florideophyceae</taxon>
        <taxon>Rhodymeniophycidae</taxon>
        <taxon>Gracilariales</taxon>
        <taxon>Gracilariaceae</taxon>
        <taxon>Melanthalia</taxon>
    </lineage>
</organism>
<evidence type="ECO:0000259" key="8">
    <source>
        <dbReference type="Pfam" id="PF02326"/>
    </source>
</evidence>
<protein>
    <submittedName>
        <fullName evidence="9">ATP synthase F0 subunit 8</fullName>
    </submittedName>
</protein>
<feature type="domain" description="ATP synthase YMF19-like N-terminal" evidence="8">
    <location>
        <begin position="2"/>
        <end position="64"/>
    </location>
</feature>
<keyword evidence="4 9" id="KW-0496">Mitochondrion</keyword>
<dbReference type="GO" id="GO:0006754">
    <property type="term" value="P:ATP biosynthetic process"/>
    <property type="evidence" value="ECO:0007669"/>
    <property type="project" value="UniProtKB-KW"/>
</dbReference>
<evidence type="ECO:0000313" key="9">
    <source>
        <dbReference type="EMBL" id="AXI97887.1"/>
    </source>
</evidence>
<dbReference type="InterPro" id="IPR003319">
    <property type="entry name" value="YMF19-like_N"/>
</dbReference>
<dbReference type="Pfam" id="PF02326">
    <property type="entry name" value="YMF19"/>
    <property type="match status" value="1"/>
</dbReference>
<evidence type="ECO:0000256" key="7">
    <source>
        <dbReference type="SAM" id="Phobius"/>
    </source>
</evidence>
<accession>A0A345UBQ1</accession>
<geneLocation type="mitochondrion" evidence="9"/>
<dbReference type="GO" id="GO:0031966">
    <property type="term" value="C:mitochondrial membrane"/>
    <property type="evidence" value="ECO:0007669"/>
    <property type="project" value="UniProtKB-SubCell"/>
</dbReference>
<dbReference type="EMBL" id="MH396025">
    <property type="protein sequence ID" value="AXI97887.1"/>
    <property type="molecule type" value="Genomic_DNA"/>
</dbReference>
<evidence type="ECO:0000256" key="4">
    <source>
        <dbReference type="ARBA" id="ARBA00023128"/>
    </source>
</evidence>
<gene>
    <name evidence="9" type="primary">atp8</name>
</gene>
<keyword evidence="5 7" id="KW-0472">Membrane</keyword>
<feature type="transmembrane region" description="Helical" evidence="7">
    <location>
        <begin position="12"/>
        <end position="36"/>
    </location>
</feature>
<proteinExistence type="predicted"/>
<keyword evidence="3 7" id="KW-1133">Transmembrane helix</keyword>
<comment type="subcellular location">
    <subcellularLocation>
        <location evidence="1">Mitochondrion membrane</location>
    </subcellularLocation>
</comment>
<dbReference type="GeneID" id="37624716"/>
<name>A0A345UBQ1_9FLOR</name>
<dbReference type="AlphaFoldDB" id="A0A345UBQ1"/>
<keyword evidence="2 7" id="KW-0812">Transmembrane</keyword>